<keyword evidence="1" id="KW-0547">Nucleotide-binding</keyword>
<organism evidence="4 5">
    <name type="scientific">Pleomassaria siparia CBS 279.74</name>
    <dbReference type="NCBI Taxonomy" id="1314801"/>
    <lineage>
        <taxon>Eukaryota</taxon>
        <taxon>Fungi</taxon>
        <taxon>Dikarya</taxon>
        <taxon>Ascomycota</taxon>
        <taxon>Pezizomycotina</taxon>
        <taxon>Dothideomycetes</taxon>
        <taxon>Pleosporomycetidae</taxon>
        <taxon>Pleosporales</taxon>
        <taxon>Pleomassariaceae</taxon>
        <taxon>Pleomassaria</taxon>
    </lineage>
</organism>
<evidence type="ECO:0000259" key="3">
    <source>
        <dbReference type="PROSITE" id="PS50975"/>
    </source>
</evidence>
<keyword evidence="1" id="KW-0067">ATP-binding</keyword>
<feature type="transmembrane region" description="Helical" evidence="2">
    <location>
        <begin position="15"/>
        <end position="38"/>
    </location>
</feature>
<evidence type="ECO:0000313" key="4">
    <source>
        <dbReference type="EMBL" id="KAF2714578.1"/>
    </source>
</evidence>
<dbReference type="AlphaFoldDB" id="A0A6G1KP14"/>
<name>A0A6G1KP14_9PLEO</name>
<reference evidence="4" key="1">
    <citation type="journal article" date="2020" name="Stud. Mycol.">
        <title>101 Dothideomycetes genomes: a test case for predicting lifestyles and emergence of pathogens.</title>
        <authorList>
            <person name="Haridas S."/>
            <person name="Albert R."/>
            <person name="Binder M."/>
            <person name="Bloem J."/>
            <person name="Labutti K."/>
            <person name="Salamov A."/>
            <person name="Andreopoulos B."/>
            <person name="Baker S."/>
            <person name="Barry K."/>
            <person name="Bills G."/>
            <person name="Bluhm B."/>
            <person name="Cannon C."/>
            <person name="Castanera R."/>
            <person name="Culley D."/>
            <person name="Daum C."/>
            <person name="Ezra D."/>
            <person name="Gonzalez J."/>
            <person name="Henrissat B."/>
            <person name="Kuo A."/>
            <person name="Liang C."/>
            <person name="Lipzen A."/>
            <person name="Lutzoni F."/>
            <person name="Magnuson J."/>
            <person name="Mondo S."/>
            <person name="Nolan M."/>
            <person name="Ohm R."/>
            <person name="Pangilinan J."/>
            <person name="Park H.-J."/>
            <person name="Ramirez L."/>
            <person name="Alfaro M."/>
            <person name="Sun H."/>
            <person name="Tritt A."/>
            <person name="Yoshinaga Y."/>
            <person name="Zwiers L.-H."/>
            <person name="Turgeon B."/>
            <person name="Goodwin S."/>
            <person name="Spatafora J."/>
            <person name="Crous P."/>
            <person name="Grigoriev I."/>
        </authorList>
    </citation>
    <scope>NUCLEOTIDE SEQUENCE</scope>
    <source>
        <strain evidence="4">CBS 279.74</strain>
    </source>
</reference>
<dbReference type="InterPro" id="IPR011761">
    <property type="entry name" value="ATP-grasp"/>
</dbReference>
<dbReference type="PROSITE" id="PS50975">
    <property type="entry name" value="ATP_GRASP"/>
    <property type="match status" value="1"/>
</dbReference>
<dbReference type="GO" id="GO:0005524">
    <property type="term" value="F:ATP binding"/>
    <property type="evidence" value="ECO:0007669"/>
    <property type="project" value="UniProtKB-UniRule"/>
</dbReference>
<dbReference type="Gene3D" id="3.30.470.20">
    <property type="entry name" value="ATP-grasp fold, B domain"/>
    <property type="match status" value="1"/>
</dbReference>
<dbReference type="OrthoDB" id="186626at2759"/>
<gene>
    <name evidence="4" type="ORF">K504DRAFT_478022</name>
</gene>
<protein>
    <recommendedName>
        <fullName evidence="3">ATP-grasp domain-containing protein</fullName>
    </recommendedName>
</protein>
<keyword evidence="2" id="KW-0472">Membrane</keyword>
<feature type="transmembrane region" description="Helical" evidence="2">
    <location>
        <begin position="58"/>
        <end position="76"/>
    </location>
</feature>
<dbReference type="GO" id="GO:0046872">
    <property type="term" value="F:metal ion binding"/>
    <property type="evidence" value="ECO:0007669"/>
    <property type="project" value="InterPro"/>
</dbReference>
<sequence>MTHDDSWVLHVLRNILIVLFSICLLPLSATITLFALTLQQSSALKPPRRSKDGHVHRVLVTGVGMSKGLFLVRTMYLGGCDVIGADFEKPGNLHCGRFSKALRKFVALKSPILRGAEAYISQVLDIINDEQIDLWISCSGVATATEDARLAQAIQKNTKCKVFQFDEKVIDTLDDKLKFMQKTSELELASLQWYALGSRGDSLRVIHDIAHSEHDDVRFMIKSASMDDGSRDSLPLLSLNHLKQARQTLTSLDFSNDRKWILQEFVEGGEEYCTHALVINGKVRAFTACPSASVLLHYRQLNPESILYEKMLKFTQDYVTGLGSITGHMSFDFLVRYRDTRDGYSTSLVPIECNPRCHTATVLFEGLEPMLADVYLEVLNGTKNTDILHSHMRPETGMYWMAHDLVNLVSLFLDLFFARNQRNWGLLTQNILDYLNHILVWRDPTFLWWDPLPWFVLNHLYWPWELLLAIGNGDRWRQLNVSTTKVFKV</sequence>
<evidence type="ECO:0000313" key="5">
    <source>
        <dbReference type="Proteomes" id="UP000799428"/>
    </source>
</evidence>
<dbReference type="EMBL" id="MU005764">
    <property type="protein sequence ID" value="KAF2714578.1"/>
    <property type="molecule type" value="Genomic_DNA"/>
</dbReference>
<keyword evidence="5" id="KW-1185">Reference proteome</keyword>
<dbReference type="SUPFAM" id="SSF56059">
    <property type="entry name" value="Glutathione synthetase ATP-binding domain-like"/>
    <property type="match status" value="1"/>
</dbReference>
<accession>A0A6G1KP14</accession>
<proteinExistence type="predicted"/>
<dbReference type="Proteomes" id="UP000799428">
    <property type="component" value="Unassembled WGS sequence"/>
</dbReference>
<dbReference type="Gene3D" id="3.40.50.20">
    <property type="match status" value="1"/>
</dbReference>
<evidence type="ECO:0000256" key="1">
    <source>
        <dbReference type="PROSITE-ProRule" id="PRU00409"/>
    </source>
</evidence>
<keyword evidence="2" id="KW-0812">Transmembrane</keyword>
<evidence type="ECO:0000256" key="2">
    <source>
        <dbReference type="SAM" id="Phobius"/>
    </source>
</evidence>
<keyword evidence="2" id="KW-1133">Transmembrane helix</keyword>
<feature type="domain" description="ATP-grasp" evidence="3">
    <location>
        <begin position="180"/>
        <end position="380"/>
    </location>
</feature>